<organism evidence="1 2">
    <name type="scientific">Paraoerskovia marina</name>
    <dbReference type="NCBI Taxonomy" id="545619"/>
    <lineage>
        <taxon>Bacteria</taxon>
        <taxon>Bacillati</taxon>
        <taxon>Actinomycetota</taxon>
        <taxon>Actinomycetes</taxon>
        <taxon>Micrococcales</taxon>
        <taxon>Cellulomonadaceae</taxon>
        <taxon>Paraoerskovia</taxon>
    </lineage>
</organism>
<reference evidence="2" key="1">
    <citation type="submission" date="2016-10" db="EMBL/GenBank/DDBJ databases">
        <authorList>
            <person name="Varghese N."/>
            <person name="Submissions S."/>
        </authorList>
    </citation>
    <scope>NUCLEOTIDE SEQUENCE [LARGE SCALE GENOMIC DNA]</scope>
    <source>
        <strain evidence="2">DSM 22126</strain>
    </source>
</reference>
<dbReference type="Proteomes" id="UP000185663">
    <property type="component" value="Chromosome I"/>
</dbReference>
<protein>
    <recommendedName>
        <fullName evidence="3">Heavy metal transporter</fullName>
    </recommendedName>
</protein>
<evidence type="ECO:0000313" key="1">
    <source>
        <dbReference type="EMBL" id="SDS74022.1"/>
    </source>
</evidence>
<dbReference type="RefSeq" id="WP_083372545.1">
    <property type="nucleotide sequence ID" value="NZ_LT629776.1"/>
</dbReference>
<dbReference type="STRING" id="545619.SAMN04489860_2249"/>
<evidence type="ECO:0000313" key="2">
    <source>
        <dbReference type="Proteomes" id="UP000185663"/>
    </source>
</evidence>
<accession>A0A1H1UNB2</accession>
<dbReference type="AlphaFoldDB" id="A0A1H1UNB2"/>
<dbReference type="OrthoDB" id="5171895at2"/>
<dbReference type="eggNOG" id="COG0739">
    <property type="taxonomic scope" value="Bacteria"/>
</dbReference>
<keyword evidence="2" id="KW-1185">Reference proteome</keyword>
<proteinExistence type="predicted"/>
<dbReference type="EMBL" id="LT629776">
    <property type="protein sequence ID" value="SDS74022.1"/>
    <property type="molecule type" value="Genomic_DNA"/>
</dbReference>
<sequence length="290" mass="30587">MPGFGRVAATAVAVGALAMVAVVAALNRLDAGDPVADRCSATAEGTSWNLSPVQTDNAALIGITAVERGLPARAATIGIATGLQESKLVNIDYGDRDSLGLFQQRPSQGWGSEAEILDPVYSTNAFYDVLETIDGYETLDVTDAAQRVQRSAFPLAYAQHETRSRAWASALSGYSEAALTCELAAVENPTGETTALVERIDRDLGDAPREVDGDTVTVDTEGFGGTTARDRVRTSWAVAQWAVATAQDTDADAVTVDGHRWTRSSPTWEEIDGGPAPGQVEIRVAPAPHE</sequence>
<gene>
    <name evidence="1" type="ORF">SAMN04489860_2249</name>
</gene>
<evidence type="ECO:0008006" key="3">
    <source>
        <dbReference type="Google" id="ProtNLM"/>
    </source>
</evidence>
<name>A0A1H1UNB2_9CELL</name>